<keyword evidence="6" id="KW-1238">Degradation of host capsule during virus entry</keyword>
<feature type="coiled-coil region" evidence="7">
    <location>
        <begin position="122"/>
        <end position="152"/>
    </location>
</feature>
<gene>
    <name evidence="8" type="ORF">fBA2_046</name>
</gene>
<dbReference type="SMART" id="SM00710">
    <property type="entry name" value="PbH1"/>
    <property type="match status" value="8"/>
</dbReference>
<keyword evidence="4" id="KW-0946">Virion</keyword>
<dbReference type="GO" id="GO:0098015">
    <property type="term" value="C:virus tail"/>
    <property type="evidence" value="ECO:0007669"/>
    <property type="project" value="UniProtKB-KW"/>
</dbReference>
<dbReference type="InterPro" id="IPR011050">
    <property type="entry name" value="Pectin_lyase_fold/virulence"/>
</dbReference>
<protein>
    <submittedName>
        <fullName evidence="8">Tailspike protein</fullName>
    </submittedName>
</protein>
<evidence type="ECO:0000256" key="6">
    <source>
        <dbReference type="ARBA" id="ARBA00035731"/>
    </source>
</evidence>
<evidence type="ECO:0000256" key="2">
    <source>
        <dbReference type="ARBA" id="ARBA00022717"/>
    </source>
</evidence>
<evidence type="ECO:0000256" key="1">
    <source>
        <dbReference type="ARBA" id="ARBA00004328"/>
    </source>
</evidence>
<keyword evidence="5" id="KW-1160">Virus entry into host cell</keyword>
<dbReference type="Proteomes" id="UP000593585">
    <property type="component" value="Segment"/>
</dbReference>
<keyword evidence="3" id="KW-1227">Viral tail protein</keyword>
<dbReference type="InterPro" id="IPR012334">
    <property type="entry name" value="Pectin_lyas_fold"/>
</dbReference>
<dbReference type="GO" id="GO:0098994">
    <property type="term" value="P:symbiont entry into host cell via disruption of host cell envelope"/>
    <property type="evidence" value="ECO:0007669"/>
    <property type="project" value="UniProtKB-KW"/>
</dbReference>
<accession>A0A7S6U521</accession>
<name>A0A7S6U521_9CAUD</name>
<keyword evidence="7" id="KW-0175">Coiled coil</keyword>
<evidence type="ECO:0000256" key="4">
    <source>
        <dbReference type="ARBA" id="ARBA00022844"/>
    </source>
</evidence>
<organism evidence="8 9">
    <name type="scientific">Acinetobacter virus fBenAci002</name>
    <dbReference type="NCBI Taxonomy" id="2781369"/>
    <lineage>
        <taxon>Viruses</taxon>
        <taxon>Duplodnaviria</taxon>
        <taxon>Heunggongvirae</taxon>
        <taxon>Uroviricota</taxon>
        <taxon>Caudoviricetes</taxon>
        <taxon>Autographivirales</taxon>
        <taxon>Autoscriptoviridae</taxon>
        <taxon>Beijerinckvirinae</taxon>
        <taxon>Friunavirus</taxon>
        <taxon>Friunavirus fBenAci002</taxon>
    </lineage>
</organism>
<dbReference type="InterPro" id="IPR006626">
    <property type="entry name" value="PbH1"/>
</dbReference>
<keyword evidence="2" id="KW-1235">Degradation of host cell envelope components during virus entry</keyword>
<comment type="subcellular location">
    <subcellularLocation>
        <location evidence="1">Virion</location>
    </subcellularLocation>
</comment>
<sequence length="738" mass="80375">MNILRSFTETVVTTPTDTFPISFEYDEKYDAVHVFLNDVAVEDLGYTVSQVNAVTLKVEPAITEGTVRIERETDIDKMKYIFDAGALFIDQNVDADFRQIVHSQQEVRDGFIKLRGDVLPLVHGLQEALQQAQEASEAAQEAANAAEVAAAQTQYYLKYFNPDVVYPLDARIMLDNGDIVKSTTPNNTVNPNVDMTGWVKVNSATQIIDASGKTQQEINDETTIFKAESSTIPVPMINVIRDRIIVDTYAKAGDSSHLQAINRAIIASRDYSQAAIHFNNHDYEIDDTITLNNLTGLKMQFSGGRLVQTIASKMGIYALNCNGFQIDDLSVLGTGVATSQRANEIAVLLEGCRNTKISLAKLEQIRGQSAIRILYGEDNILEDIYINEYSYAGIQVLGDAVNTTIRGFKIFNGRGALSNAASGYGVHISLDNTTNQKFPKGVFMSDFNIHGNNWDGINSHGGENIHIRNGVMTEVKNGVEVGVDGRYLGSYLKNVHVSNVDIECHKNPWNAATQGGITNLASGISVVANVEITDGRYCDNIHVSNVSVKYANNAGGANGTSNAGFKFYGCKGLHVTDCEARECAVQGYRAYGYVEDFSFRDNTAFDVTGHGLVFGTSCKNGSVRGFKFGNSGGTQYTGNTAIQGVSTGSDNIEESDTQLIGGTVTKYGSNPALFLRFKQEEVPASFSPNNAVNIAGFKVGDRLKSNVVVDGVMYDGWRCTAIDPSTDIMTWKRYGATV</sequence>
<evidence type="ECO:0000313" key="9">
    <source>
        <dbReference type="Proteomes" id="UP000593585"/>
    </source>
</evidence>
<evidence type="ECO:0000313" key="8">
    <source>
        <dbReference type="EMBL" id="QOV07800.1"/>
    </source>
</evidence>
<dbReference type="EMBL" id="MW056502">
    <property type="protein sequence ID" value="QOV07800.1"/>
    <property type="molecule type" value="Genomic_DNA"/>
</dbReference>
<evidence type="ECO:0000256" key="5">
    <source>
        <dbReference type="ARBA" id="ARBA00023296"/>
    </source>
</evidence>
<keyword evidence="9" id="KW-1185">Reference proteome</keyword>
<evidence type="ECO:0000256" key="3">
    <source>
        <dbReference type="ARBA" id="ARBA00022732"/>
    </source>
</evidence>
<dbReference type="SUPFAM" id="SSF51126">
    <property type="entry name" value="Pectin lyase-like"/>
    <property type="match status" value="2"/>
</dbReference>
<reference evidence="8 9" key="1">
    <citation type="submission" date="2020-09" db="EMBL/GenBank/DDBJ databases">
        <title>The isolation of lytic bacteriophages infecting Acinetobacter baumannii from Beninese wastewater.</title>
        <authorList>
            <person name="Kolsi A."/>
            <person name="Haukka K."/>
            <person name="Dougnon V."/>
            <person name="Kantele A."/>
            <person name="Skurnik M."/>
            <person name="Kiljunen S."/>
        </authorList>
    </citation>
    <scope>NUCLEOTIDE SEQUENCE [LARGE SCALE GENOMIC DNA]</scope>
</reference>
<proteinExistence type="predicted"/>
<dbReference type="Gene3D" id="2.160.20.10">
    <property type="entry name" value="Single-stranded right-handed beta-helix, Pectin lyase-like"/>
    <property type="match status" value="1"/>
</dbReference>
<dbReference type="GO" id="GO:0098996">
    <property type="term" value="P:symbiont entry into host cell via disruption of host cell glycocalyx"/>
    <property type="evidence" value="ECO:0007669"/>
    <property type="project" value="UniProtKB-KW"/>
</dbReference>
<evidence type="ECO:0000256" key="7">
    <source>
        <dbReference type="SAM" id="Coils"/>
    </source>
</evidence>